<dbReference type="Pfam" id="PF05938">
    <property type="entry name" value="Self-incomp_S1"/>
    <property type="match status" value="1"/>
</dbReference>
<feature type="signal peptide" evidence="6">
    <location>
        <begin position="1"/>
        <end position="19"/>
    </location>
</feature>
<dbReference type="Proteomes" id="UP000594263">
    <property type="component" value="Unplaced"/>
</dbReference>
<evidence type="ECO:0000256" key="4">
    <source>
        <dbReference type="ARBA" id="ARBA00022525"/>
    </source>
</evidence>
<keyword evidence="8" id="KW-1185">Reference proteome</keyword>
<dbReference type="Gramene" id="Kaladp0032s0133.1.v1.1">
    <property type="protein sequence ID" value="Kaladp0032s0133.1.v1.1.CDS.1"/>
    <property type="gene ID" value="Kaladp0032s0133.v1.1"/>
</dbReference>
<organism evidence="7 8">
    <name type="scientific">Kalanchoe fedtschenkoi</name>
    <name type="common">Lavender scallops</name>
    <name type="synonym">South American air plant</name>
    <dbReference type="NCBI Taxonomy" id="63787"/>
    <lineage>
        <taxon>Eukaryota</taxon>
        <taxon>Viridiplantae</taxon>
        <taxon>Streptophyta</taxon>
        <taxon>Embryophyta</taxon>
        <taxon>Tracheophyta</taxon>
        <taxon>Spermatophyta</taxon>
        <taxon>Magnoliopsida</taxon>
        <taxon>eudicotyledons</taxon>
        <taxon>Gunneridae</taxon>
        <taxon>Pentapetalae</taxon>
        <taxon>Saxifragales</taxon>
        <taxon>Crassulaceae</taxon>
        <taxon>Kalanchoe</taxon>
    </lineage>
</organism>
<evidence type="ECO:0000313" key="7">
    <source>
        <dbReference type="EnsemblPlants" id="Kaladp0032s0133.1.v1.1.CDS.1"/>
    </source>
</evidence>
<dbReference type="PANTHER" id="PTHR31232:SF18">
    <property type="entry name" value="S-PROTEIN HOMOLOG"/>
    <property type="match status" value="1"/>
</dbReference>
<dbReference type="GO" id="GO:0005576">
    <property type="term" value="C:extracellular region"/>
    <property type="evidence" value="ECO:0007669"/>
    <property type="project" value="UniProtKB-SubCell"/>
</dbReference>
<comment type="subcellular location">
    <subcellularLocation>
        <location evidence="1 6">Secreted</location>
    </subcellularLocation>
</comment>
<keyword evidence="4 6" id="KW-0964">Secreted</keyword>
<evidence type="ECO:0000256" key="2">
    <source>
        <dbReference type="ARBA" id="ARBA00005581"/>
    </source>
</evidence>
<dbReference type="AlphaFoldDB" id="A0A7N0TCC8"/>
<sequence length="134" mass="15810">MRSLLLIALVCTWVLNGDAETNEDLQWAKTHVRLFNKSERGVSMVEQCWSSDDDLGPHTVGFGQYYEFTFRPNWWGTTKFMCKVMFNNDGVWKYFLAYKYWRDSPVCAAKRQCDWDVNETQACRFDGQVCIKYT</sequence>
<evidence type="ECO:0000256" key="1">
    <source>
        <dbReference type="ARBA" id="ARBA00004613"/>
    </source>
</evidence>
<evidence type="ECO:0000256" key="5">
    <source>
        <dbReference type="ARBA" id="ARBA00022729"/>
    </source>
</evidence>
<dbReference type="EnsemblPlants" id="Kaladp0032s0133.1.v1.1">
    <property type="protein sequence ID" value="Kaladp0032s0133.1.v1.1.CDS.1"/>
    <property type="gene ID" value="Kaladp0032s0133.v1.1"/>
</dbReference>
<feature type="chain" id="PRO_5029938300" description="S-protein homolog" evidence="6">
    <location>
        <begin position="20"/>
        <end position="134"/>
    </location>
</feature>
<dbReference type="InterPro" id="IPR010264">
    <property type="entry name" value="Self-incomp_S1"/>
</dbReference>
<reference evidence="7" key="1">
    <citation type="submission" date="2021-01" db="UniProtKB">
        <authorList>
            <consortium name="EnsemblPlants"/>
        </authorList>
    </citation>
    <scope>IDENTIFICATION</scope>
</reference>
<dbReference type="GO" id="GO:0060320">
    <property type="term" value="P:rejection of self pollen"/>
    <property type="evidence" value="ECO:0007669"/>
    <property type="project" value="UniProtKB-KW"/>
</dbReference>
<evidence type="ECO:0000256" key="3">
    <source>
        <dbReference type="ARBA" id="ARBA00022471"/>
    </source>
</evidence>
<name>A0A7N0TCC8_KALFE</name>
<keyword evidence="5 6" id="KW-0732">Signal</keyword>
<proteinExistence type="inferred from homology"/>
<protein>
    <recommendedName>
        <fullName evidence="6">S-protein homolog</fullName>
    </recommendedName>
</protein>
<evidence type="ECO:0000313" key="8">
    <source>
        <dbReference type="Proteomes" id="UP000594263"/>
    </source>
</evidence>
<comment type="similarity">
    <text evidence="2 6">Belongs to the plant self-incompatibility (S1) protein family.</text>
</comment>
<dbReference type="PANTHER" id="PTHR31232">
    <property type="match status" value="1"/>
</dbReference>
<accession>A0A7N0TCC8</accession>
<evidence type="ECO:0000256" key="6">
    <source>
        <dbReference type="RuleBase" id="RU367044"/>
    </source>
</evidence>
<keyword evidence="3 6" id="KW-0713">Self-incompatibility</keyword>